<protein>
    <recommendedName>
        <fullName evidence="4">ABC-2 family transporter protein</fullName>
    </recommendedName>
</protein>
<evidence type="ECO:0000256" key="1">
    <source>
        <dbReference type="SAM" id="Phobius"/>
    </source>
</evidence>
<dbReference type="EMBL" id="LZYZ01000001">
    <property type="protein sequence ID" value="OOM15787.1"/>
    <property type="molecule type" value="Genomic_DNA"/>
</dbReference>
<feature type="transmembrane region" description="Helical" evidence="1">
    <location>
        <begin position="101"/>
        <end position="123"/>
    </location>
</feature>
<evidence type="ECO:0000313" key="3">
    <source>
        <dbReference type="Proteomes" id="UP000191154"/>
    </source>
</evidence>
<feature type="transmembrane region" description="Helical" evidence="1">
    <location>
        <begin position="174"/>
        <end position="195"/>
    </location>
</feature>
<organism evidence="2 3">
    <name type="scientific">Clostridium saccharobutylicum</name>
    <dbReference type="NCBI Taxonomy" id="169679"/>
    <lineage>
        <taxon>Bacteria</taxon>
        <taxon>Bacillati</taxon>
        <taxon>Bacillota</taxon>
        <taxon>Clostridia</taxon>
        <taxon>Eubacteriales</taxon>
        <taxon>Clostridiaceae</taxon>
        <taxon>Clostridium</taxon>
    </lineage>
</organism>
<feature type="transmembrane region" description="Helical" evidence="1">
    <location>
        <begin position="323"/>
        <end position="342"/>
    </location>
</feature>
<keyword evidence="1" id="KW-1133">Transmembrane helix</keyword>
<reference evidence="2 3" key="1">
    <citation type="submission" date="2016-05" db="EMBL/GenBank/DDBJ databases">
        <title>Microbial solvent formation.</title>
        <authorList>
            <person name="Poehlein A."/>
            <person name="Montoya Solano J.D."/>
            <person name="Flitsch S."/>
            <person name="Krabben P."/>
            <person name="Duerre P."/>
            <person name="Daniel R."/>
        </authorList>
    </citation>
    <scope>NUCLEOTIDE SEQUENCE [LARGE SCALE GENOMIC DNA]</scope>
    <source>
        <strain evidence="2 3">L1-8</strain>
    </source>
</reference>
<evidence type="ECO:0000313" key="2">
    <source>
        <dbReference type="EMBL" id="OOM15787.1"/>
    </source>
</evidence>
<sequence>MRKYLNKGLLYEWFNASKVPIVIGLITWGVIAHMDLKSDMRYMCQMIGTADSNNYEASNLEVYLILVFIFLAIYIFANGANKRNTMMFLCSGPYTKKQIKVNELICLLMTLGLFVIMYIYMAVTMYVQNHEFISIVNGYPQVIVIEIFRLLLFGTIGIFLLIEIDLLFSNSIIAYFGMIALLVSTMFISIKLRIIMNYLHILTPKIDAIFRYPGHRDYDHANILFYGRPYYSGEWAKTFKTIAVLIIIIAIMLVIFNIFEKKYKLEASSKIFSCKANENMIVTYISLAIGSFADLLIVDGAFSNRLFRSARIQPYVSVESFEMLATDLIIIGVVTFISYRIIKKILKAIG</sequence>
<feature type="transmembrane region" description="Helical" evidence="1">
    <location>
        <begin position="239"/>
        <end position="259"/>
    </location>
</feature>
<accession>A0A1S8NH60</accession>
<dbReference type="RefSeq" id="WP_077863576.1">
    <property type="nucleotide sequence ID" value="NZ_LZYZ01000001.1"/>
</dbReference>
<feature type="transmembrane region" description="Helical" evidence="1">
    <location>
        <begin position="62"/>
        <end position="80"/>
    </location>
</feature>
<comment type="caution">
    <text evidence="2">The sequence shown here is derived from an EMBL/GenBank/DDBJ whole genome shotgun (WGS) entry which is preliminary data.</text>
</comment>
<dbReference type="STRING" id="169679.CSACC_33750"/>
<evidence type="ECO:0008006" key="4">
    <source>
        <dbReference type="Google" id="ProtNLM"/>
    </source>
</evidence>
<keyword evidence="1" id="KW-0812">Transmembrane</keyword>
<keyword evidence="1" id="KW-0472">Membrane</keyword>
<feature type="transmembrane region" description="Helical" evidence="1">
    <location>
        <begin position="12"/>
        <end position="31"/>
    </location>
</feature>
<gene>
    <name evidence="2" type="ORF">CLOSAC_00580</name>
</gene>
<proteinExistence type="predicted"/>
<name>A0A1S8NH60_CLOSA</name>
<dbReference type="Proteomes" id="UP000191154">
    <property type="component" value="Unassembled WGS sequence"/>
</dbReference>
<feature type="transmembrane region" description="Helical" evidence="1">
    <location>
        <begin position="280"/>
        <end position="303"/>
    </location>
</feature>
<dbReference type="AlphaFoldDB" id="A0A1S8NH60"/>
<feature type="transmembrane region" description="Helical" evidence="1">
    <location>
        <begin position="143"/>
        <end position="162"/>
    </location>
</feature>